<name>A0A5B8YMT8_9FLAO</name>
<organism evidence="2 3">
    <name type="scientific">Antarcticibacterium arcticum</name>
    <dbReference type="NCBI Taxonomy" id="2585771"/>
    <lineage>
        <taxon>Bacteria</taxon>
        <taxon>Pseudomonadati</taxon>
        <taxon>Bacteroidota</taxon>
        <taxon>Flavobacteriia</taxon>
        <taxon>Flavobacteriales</taxon>
        <taxon>Flavobacteriaceae</taxon>
        <taxon>Antarcticibacterium</taxon>
    </lineage>
</organism>
<dbReference type="Pfam" id="PF04389">
    <property type="entry name" value="Peptidase_M28"/>
    <property type="match status" value="1"/>
</dbReference>
<dbReference type="RefSeq" id="WP_146836755.1">
    <property type="nucleotide sequence ID" value="NZ_CP042476.1"/>
</dbReference>
<dbReference type="PANTHER" id="PTHR12147:SF26">
    <property type="entry name" value="PEPTIDASE M28 DOMAIN-CONTAINING PROTEIN"/>
    <property type="match status" value="1"/>
</dbReference>
<dbReference type="PANTHER" id="PTHR12147">
    <property type="entry name" value="METALLOPEPTIDASE M28 FAMILY MEMBER"/>
    <property type="match status" value="1"/>
</dbReference>
<dbReference type="PROSITE" id="PS51257">
    <property type="entry name" value="PROKAR_LIPOPROTEIN"/>
    <property type="match status" value="1"/>
</dbReference>
<dbReference type="Gene3D" id="3.40.630.10">
    <property type="entry name" value="Zn peptidases"/>
    <property type="match status" value="1"/>
</dbReference>
<dbReference type="OrthoDB" id="9764939at2"/>
<keyword evidence="2" id="KW-0378">Hydrolase</keyword>
<dbReference type="Proteomes" id="UP000321954">
    <property type="component" value="Chromosome"/>
</dbReference>
<dbReference type="InterPro" id="IPR045175">
    <property type="entry name" value="M28_fam"/>
</dbReference>
<accession>A0A5B8YMT8</accession>
<protein>
    <submittedName>
        <fullName evidence="2">M20/M25/M40 family metallo-hydrolase</fullName>
    </submittedName>
</protein>
<dbReference type="GO" id="GO:0008235">
    <property type="term" value="F:metalloexopeptidase activity"/>
    <property type="evidence" value="ECO:0007669"/>
    <property type="project" value="InterPro"/>
</dbReference>
<evidence type="ECO:0000313" key="2">
    <source>
        <dbReference type="EMBL" id="QED38821.1"/>
    </source>
</evidence>
<sequence length="331" mass="37054">MRKNIYKTGLFTALIAISSCNLTQNSTEEKTVIKEISTSVESAKVSEASVKSSMEYLASNELRGRETGTEGIEKAAVYIEEKFNEAGLKPYFKTYRDSFEVRGLNGYNVVGFLEGNDPELKKEFVILGAHYDHVGFEKKVDGDSIANGANDNAAGTVAVLELAKHFGAAKNNKRSMLFILFSAEEMGLQGAKHISSRLKSEGLDLYSLVNFEMIGVPMTNNDYLAYLTGYENSNMADKFNEYANSKVLGFLPQAKEYSLFQRSDNYPFYLEFQVPSQTISTFDFTNYKYYHHVSDEASRMNYPHMVNLIEKVIPGISGIVNSAGREIKMNE</sequence>
<dbReference type="EMBL" id="CP042476">
    <property type="protein sequence ID" value="QED38821.1"/>
    <property type="molecule type" value="Genomic_DNA"/>
</dbReference>
<evidence type="ECO:0000259" key="1">
    <source>
        <dbReference type="Pfam" id="PF04389"/>
    </source>
</evidence>
<gene>
    <name evidence="2" type="ORF">FK178_14335</name>
</gene>
<dbReference type="GO" id="GO:0006508">
    <property type="term" value="P:proteolysis"/>
    <property type="evidence" value="ECO:0007669"/>
    <property type="project" value="InterPro"/>
</dbReference>
<dbReference type="SUPFAM" id="SSF53187">
    <property type="entry name" value="Zn-dependent exopeptidases"/>
    <property type="match status" value="1"/>
</dbReference>
<proteinExistence type="predicted"/>
<keyword evidence="3" id="KW-1185">Reference proteome</keyword>
<feature type="domain" description="Peptidase M28" evidence="1">
    <location>
        <begin position="108"/>
        <end position="308"/>
    </location>
</feature>
<reference evidence="2 3" key="1">
    <citation type="submission" date="2019-08" db="EMBL/GenBank/DDBJ databases">
        <title>Antarcticibacterium arcticum sp. nov., a bacterium isolated from marine sediment of the Canadian Beaufort Sea.</title>
        <authorList>
            <person name="Lee Y.M."/>
            <person name="Baek K."/>
            <person name="Lee D.-H."/>
            <person name="Shin S.C."/>
            <person name="Jin Y.K."/>
            <person name="Park Y."/>
        </authorList>
    </citation>
    <scope>NUCLEOTIDE SEQUENCE [LARGE SCALE GENOMIC DNA]</scope>
    <source>
        <strain evidence="2 3">PAMC 28998</strain>
    </source>
</reference>
<dbReference type="InterPro" id="IPR007484">
    <property type="entry name" value="Peptidase_M28"/>
</dbReference>
<evidence type="ECO:0000313" key="3">
    <source>
        <dbReference type="Proteomes" id="UP000321954"/>
    </source>
</evidence>
<dbReference type="KEGG" id="anp:FK178_14335"/>
<dbReference type="AlphaFoldDB" id="A0A5B8YMT8"/>